<protein>
    <submittedName>
        <fullName evidence="1">Class I SAM-dependent methyltransferase</fullName>
    </submittedName>
</protein>
<dbReference type="EMBL" id="JABANE010000080">
    <property type="protein sequence ID" value="NME70944.1"/>
    <property type="molecule type" value="Genomic_DNA"/>
</dbReference>
<keyword evidence="1" id="KW-0489">Methyltransferase</keyword>
<reference evidence="1 2" key="1">
    <citation type="submission" date="2020-04" db="EMBL/GenBank/DDBJ databases">
        <title>Flammeovirga sp. SR4, a novel species isolated from seawater.</title>
        <authorList>
            <person name="Wang X."/>
        </authorList>
    </citation>
    <scope>NUCLEOTIDE SEQUENCE [LARGE SCALE GENOMIC DNA]</scope>
    <source>
        <strain evidence="1 2">ATCC 23126</strain>
    </source>
</reference>
<gene>
    <name evidence="1" type="ORF">HHU12_23415</name>
</gene>
<evidence type="ECO:0000313" key="2">
    <source>
        <dbReference type="Proteomes" id="UP000576082"/>
    </source>
</evidence>
<dbReference type="Pfam" id="PF13489">
    <property type="entry name" value="Methyltransf_23"/>
    <property type="match status" value="1"/>
</dbReference>
<dbReference type="Proteomes" id="UP000576082">
    <property type="component" value="Unassembled WGS sequence"/>
</dbReference>
<evidence type="ECO:0000313" key="1">
    <source>
        <dbReference type="EMBL" id="NME70944.1"/>
    </source>
</evidence>
<dbReference type="GO" id="GO:0008168">
    <property type="term" value="F:methyltransferase activity"/>
    <property type="evidence" value="ECO:0007669"/>
    <property type="project" value="UniProtKB-KW"/>
</dbReference>
<comment type="caution">
    <text evidence="1">The sequence shown here is derived from an EMBL/GenBank/DDBJ whole genome shotgun (WGS) entry which is preliminary data.</text>
</comment>
<dbReference type="AlphaFoldDB" id="A0A7X9RYG7"/>
<keyword evidence="1" id="KW-0808">Transferase</keyword>
<name>A0A7X9RYG7_9BACT</name>
<dbReference type="InterPro" id="IPR029063">
    <property type="entry name" value="SAM-dependent_MTases_sf"/>
</dbReference>
<dbReference type="SUPFAM" id="SSF53335">
    <property type="entry name" value="S-adenosyl-L-methionine-dependent methyltransferases"/>
    <property type="match status" value="1"/>
</dbReference>
<accession>A0A7X9RYG7</accession>
<dbReference type="Gene3D" id="3.40.50.150">
    <property type="entry name" value="Vaccinia Virus protein VP39"/>
    <property type="match status" value="1"/>
</dbReference>
<sequence>MLKNTTVKHHPELTAIHRKSISFPSRFLHEKKFLKGEVLDFGSGHGKDTEALALLGVEIEQYDKFYAPVFPNKKYDTIICHYVLNVVEKEEQTRVLAEVSYLLKPGGKAYFTVRRDLNKEGIRIHAIHKLPTYQCNVKLPFRSLLITKHCEVYEYQKPMEEDLLMETVSIKVYARKYGIELMEKKKYNHKFEQAKMIIKDLLKSGKYQ</sequence>
<keyword evidence="2" id="KW-1185">Reference proteome</keyword>
<organism evidence="1 2">
    <name type="scientific">Flammeovirga aprica JL-4</name>
    <dbReference type="NCBI Taxonomy" id="694437"/>
    <lineage>
        <taxon>Bacteria</taxon>
        <taxon>Pseudomonadati</taxon>
        <taxon>Bacteroidota</taxon>
        <taxon>Cytophagia</taxon>
        <taxon>Cytophagales</taxon>
        <taxon>Flammeovirgaceae</taxon>
        <taxon>Flammeovirga</taxon>
    </lineage>
</organism>
<dbReference type="RefSeq" id="WP_169659169.1">
    <property type="nucleotide sequence ID" value="NZ_JABANE010000080.1"/>
</dbReference>
<dbReference type="CDD" id="cd02440">
    <property type="entry name" value="AdoMet_MTases"/>
    <property type="match status" value="1"/>
</dbReference>
<dbReference type="GO" id="GO:0032259">
    <property type="term" value="P:methylation"/>
    <property type="evidence" value="ECO:0007669"/>
    <property type="project" value="UniProtKB-KW"/>
</dbReference>
<proteinExistence type="predicted"/>